<gene>
    <name evidence="1" type="ORF">HB912_12210</name>
</gene>
<dbReference type="NCBIfam" id="NF047353">
    <property type="entry name" value="tube_lmo2291"/>
    <property type="match status" value="1"/>
</dbReference>
<dbReference type="Proteomes" id="UP000559885">
    <property type="component" value="Unassembled WGS sequence"/>
</dbReference>
<comment type="caution">
    <text evidence="1">The sequence shown here is derived from an EMBL/GenBank/DDBJ whole genome shotgun (WGS) entry which is preliminary data.</text>
</comment>
<proteinExistence type="predicted"/>
<reference evidence="1 2" key="1">
    <citation type="submission" date="2020-03" db="EMBL/GenBank/DDBJ databases">
        <title>Soil Listeria distribution.</title>
        <authorList>
            <person name="Liao J."/>
            <person name="Wiedmann M."/>
        </authorList>
    </citation>
    <scope>NUCLEOTIDE SEQUENCE [LARGE SCALE GENOMIC DNA]</scope>
    <source>
        <strain evidence="1 2">FSL L7-1507</strain>
    </source>
</reference>
<dbReference type="AlphaFoldDB" id="A0A841ZV34"/>
<sequence length="150" mass="16421">MVAKTGYLKNFLRTHEIGPVSETGEFDETSLMPLAKGVQTVDPSTDEDTEDYSYYDGNGSSEKEVTNTSLGHGFSGHRAYGDPALEFVRDKLTSTDRICSFRVTEPDGRVLSGLATISEPKMFGGDANTRSEFEFTVTFNGMPKDEKPSA</sequence>
<accession>A0A841ZV34</accession>
<dbReference type="EMBL" id="JAARRM010000007">
    <property type="protein sequence ID" value="MBC1522411.1"/>
    <property type="molecule type" value="Genomic_DNA"/>
</dbReference>
<evidence type="ECO:0000313" key="1">
    <source>
        <dbReference type="EMBL" id="MBC1522411.1"/>
    </source>
</evidence>
<dbReference type="RefSeq" id="WP_185374949.1">
    <property type="nucleotide sequence ID" value="NZ_JAARRM010000007.1"/>
</dbReference>
<organism evidence="1 2">
    <name type="scientific">Listeria aquatica</name>
    <dbReference type="NCBI Taxonomy" id="1494960"/>
    <lineage>
        <taxon>Bacteria</taxon>
        <taxon>Bacillati</taxon>
        <taxon>Bacillota</taxon>
        <taxon>Bacilli</taxon>
        <taxon>Bacillales</taxon>
        <taxon>Listeriaceae</taxon>
        <taxon>Listeria</taxon>
    </lineage>
</organism>
<evidence type="ECO:0000313" key="2">
    <source>
        <dbReference type="Proteomes" id="UP000559885"/>
    </source>
</evidence>
<name>A0A841ZV34_9LIST</name>
<evidence type="ECO:0008006" key="3">
    <source>
        <dbReference type="Google" id="ProtNLM"/>
    </source>
</evidence>
<protein>
    <recommendedName>
        <fullName evidence="3">Capsid protein</fullName>
    </recommendedName>
</protein>